<dbReference type="PROSITE" id="PS50189">
    <property type="entry name" value="NTR"/>
    <property type="match status" value="1"/>
</dbReference>
<dbReference type="Gene3D" id="2.20.210.20">
    <property type="match status" value="1"/>
</dbReference>
<dbReference type="SUPFAM" id="SSF50242">
    <property type="entry name" value="TIMP-like"/>
    <property type="match status" value="1"/>
</dbReference>
<proteinExistence type="predicted"/>
<evidence type="ECO:0000256" key="4">
    <source>
        <dbReference type="SAM" id="MobiDB-lite"/>
    </source>
</evidence>
<dbReference type="Pfam" id="PF07677">
    <property type="entry name" value="A2M_recep"/>
    <property type="match status" value="1"/>
</dbReference>
<dbReference type="FunFam" id="2.60.40.10:FF:000155">
    <property type="entry name" value="complement C3 isoform X1"/>
    <property type="match status" value="1"/>
</dbReference>
<evidence type="ECO:0000256" key="1">
    <source>
        <dbReference type="ARBA" id="ARBA00004613"/>
    </source>
</evidence>
<dbReference type="Pfam" id="PF07703">
    <property type="entry name" value="A2M_BRD"/>
    <property type="match status" value="1"/>
</dbReference>
<dbReference type="InterPro" id="IPR047565">
    <property type="entry name" value="Alpha-macroglob_thiol-ester_cl"/>
</dbReference>
<dbReference type="InterPro" id="IPR018933">
    <property type="entry name" value="Netrin_module_non-TIMP"/>
</dbReference>
<dbReference type="SMART" id="SM01359">
    <property type="entry name" value="A2M_N_2"/>
    <property type="match status" value="1"/>
</dbReference>
<dbReference type="InterPro" id="IPR008930">
    <property type="entry name" value="Terpenoid_cyclase/PrenylTrfase"/>
</dbReference>
<dbReference type="SMART" id="SM01419">
    <property type="entry name" value="Thiol-ester_cl"/>
    <property type="match status" value="1"/>
</dbReference>
<evidence type="ECO:0000313" key="7">
    <source>
        <dbReference type="Proteomes" id="UP000829720"/>
    </source>
</evidence>
<dbReference type="GO" id="GO:0004866">
    <property type="term" value="F:endopeptidase inhibitor activity"/>
    <property type="evidence" value="ECO:0007669"/>
    <property type="project" value="InterPro"/>
</dbReference>
<dbReference type="PANTHER" id="PTHR11412:SF81">
    <property type="entry name" value="COMPLEMENT C3"/>
    <property type="match status" value="1"/>
</dbReference>
<dbReference type="EMBL" id="JAERUA010000019">
    <property type="protein sequence ID" value="KAI1886575.1"/>
    <property type="molecule type" value="Genomic_DNA"/>
</dbReference>
<gene>
    <name evidence="6" type="ORF">AGOR_G00197220</name>
</gene>
<dbReference type="CDD" id="cd02896">
    <property type="entry name" value="complement_C3_C4_C5"/>
    <property type="match status" value="1"/>
</dbReference>
<dbReference type="Pfam" id="PF00207">
    <property type="entry name" value="A2M"/>
    <property type="match status" value="1"/>
</dbReference>
<dbReference type="PANTHER" id="PTHR11412">
    <property type="entry name" value="MACROGLOBULIN / COMPLEMENT"/>
    <property type="match status" value="1"/>
</dbReference>
<dbReference type="InterPro" id="IPR008993">
    <property type="entry name" value="TIMP-like_OB-fold"/>
</dbReference>
<dbReference type="InterPro" id="IPR011625">
    <property type="entry name" value="A2M_N_BRD"/>
</dbReference>
<evidence type="ECO:0000256" key="2">
    <source>
        <dbReference type="ARBA" id="ARBA00022525"/>
    </source>
</evidence>
<reference evidence="6" key="1">
    <citation type="submission" date="2021-01" db="EMBL/GenBank/DDBJ databases">
        <authorList>
            <person name="Zahm M."/>
            <person name="Roques C."/>
            <person name="Cabau C."/>
            <person name="Klopp C."/>
            <person name="Donnadieu C."/>
            <person name="Jouanno E."/>
            <person name="Lampietro C."/>
            <person name="Louis A."/>
            <person name="Herpin A."/>
            <person name="Echchiki A."/>
            <person name="Berthelot C."/>
            <person name="Parey E."/>
            <person name="Roest-Crollius H."/>
            <person name="Braasch I."/>
            <person name="Postlethwait J."/>
            <person name="Bobe J."/>
            <person name="Montfort J."/>
            <person name="Bouchez O."/>
            <person name="Begum T."/>
            <person name="Mejri S."/>
            <person name="Adams A."/>
            <person name="Chen W.-J."/>
            <person name="Guiguen Y."/>
        </authorList>
    </citation>
    <scope>NUCLEOTIDE SEQUENCE</scope>
    <source>
        <tissue evidence="6">Blood</tissue>
    </source>
</reference>
<dbReference type="Gene3D" id="2.20.130.20">
    <property type="match status" value="1"/>
</dbReference>
<keyword evidence="7" id="KW-1185">Reference proteome</keyword>
<dbReference type="AlphaFoldDB" id="A0A8T3CVD5"/>
<dbReference type="InterPro" id="IPR001134">
    <property type="entry name" value="Netrin_domain"/>
</dbReference>
<dbReference type="Gene3D" id="2.60.40.690">
    <property type="entry name" value="Alpha-macroglobulin, receptor-binding domain"/>
    <property type="match status" value="1"/>
</dbReference>
<dbReference type="Gene3D" id="2.60.40.10">
    <property type="entry name" value="Immunoglobulins"/>
    <property type="match status" value="2"/>
</dbReference>
<dbReference type="SMART" id="SM01360">
    <property type="entry name" value="A2M"/>
    <property type="match status" value="1"/>
</dbReference>
<dbReference type="Gene3D" id="2.60.40.1940">
    <property type="match status" value="1"/>
</dbReference>
<comment type="subcellular location">
    <subcellularLocation>
        <location evidence="1">Secreted</location>
    </subcellularLocation>
</comment>
<feature type="domain" description="NTR" evidence="5">
    <location>
        <begin position="1095"/>
        <end position="1222"/>
    </location>
</feature>
<dbReference type="Pfam" id="PF01759">
    <property type="entry name" value="NTR"/>
    <property type="match status" value="1"/>
</dbReference>
<dbReference type="SUPFAM" id="SSF49410">
    <property type="entry name" value="Alpha-macroglobulin receptor domain"/>
    <property type="match status" value="1"/>
</dbReference>
<feature type="region of interest" description="Disordered" evidence="4">
    <location>
        <begin position="343"/>
        <end position="368"/>
    </location>
</feature>
<name>A0A8T3CVD5_9TELE</name>
<dbReference type="Gene3D" id="6.10.270.10">
    <property type="match status" value="1"/>
</dbReference>
<dbReference type="FunFam" id="2.40.50.120:FF:000013">
    <property type="entry name" value="Complement C3"/>
    <property type="match status" value="1"/>
</dbReference>
<sequence length="1222" mass="137050">MEDGEKKSFPSSLQRVDVVDGKGKVILKRDHILKTFQDIKELVKLSLYVSVSVLTGSGSEMVEAERRGIQIVTSPYTIHFQKTATYFKPGMPFDVVVHVTSPDETPAKNIDVEVIPGAVIGRTQENGVAKVTINTEGGATSLPITVRTKDPSLTNERQAVEHMTALPYRTVHHSMNYLHISVQAAELDIGDDLRITLNMGNDQGVQDQVKDFTYLITSKGQLVHAERYERQKGQSLVALSMTVTKDMVPSFRIVAYYHVGTEVVSDSVWVDVKDTCLGKLEVTTTRPKHFYEPRKPFSLSITGDPGAKVWDIIEKHDIGCTPGSGADSMGVFYDAGLAFESNAGGTKPRTEPRCPAQTKPRRQRSLKLTSLENSLGDEEDEEYVSEFDILSRTQFPESWLWGVETLLPCPADRRDCTSTSIIKDSYLKDSITTWEVMAISLSKSHGICVAEPFEMKVMKDFSIDLNLPYTAVRNEQLEARAVLHNFLEEDITVLVQLMETAGVCSVASKRRKHRVPEVRMKPMSSHTVAFVIIPMALGLHSIEVKAAVHGSFLIDGVKKDLRVVAEGVQTKKEIMTVSLNPSELGDLPSQTIPAAIGGSALGSLIAQPTGDGEVNMITMTGPVIATHYLDRTLHWDQVGIDRRTQAIKFITIGYTQQLAYRKTDGSYSIWRDRTSSTWLTAYVAKIFGMAYQLITIEEDVLCSALKWLVLNAQQPEGIFKENSPVLHGEIMGGVRGKDSDASLTAYVLIAMQESRHICEDRVESLSDSMRKASRFLSRRMHSLTNPYAVALTAYALANEGQHQLDTLFHFSYGETHWPVPGSHHSTLEATAYALMALVKAKETAQAGHVVKWLTKQKFHNRGYGSTQAMVTVLQALALHRMEAHSVRDIDLQVSLHVAGRSKPVKWSFVRDSDYVTRTERVVTVYNALPEERREDCKNFELTLKIEKQAEVTSQNALETYRLSIEMRYLSPERDATMSILDITMLTGFIADKKDLNRLTTGRDRYVQKIETDKQLSEKGSIILYLDKVSHKQSDRVVFRIHKTNRVGLLQPAAVTVYEYNSLENRCVKFYHPEKEDGALNRICHEDLCRCAEEDCSYQKKQQVTDLDREIAACEAGMDYVYKATVVHANLSHSIDRFTILVEDIIKEGTDRGVKGKQRIFVAHPQCREALDLIQGKTYLIMGKSQDLIQGEDRLQYMLGGGTWIELCPKEVECLEPVYRCQE</sequence>
<dbReference type="Gene3D" id="2.60.40.1930">
    <property type="match status" value="1"/>
</dbReference>
<dbReference type="Gene3D" id="2.40.50.120">
    <property type="match status" value="1"/>
</dbReference>
<dbReference type="SUPFAM" id="SSF48239">
    <property type="entry name" value="Terpenoid cyclases/Protein prenyltransferases"/>
    <property type="match status" value="1"/>
</dbReference>
<comment type="caution">
    <text evidence="6">The sequence shown here is derived from an EMBL/GenBank/DDBJ whole genome shotgun (WGS) entry which is preliminary data.</text>
</comment>
<dbReference type="SMART" id="SM01361">
    <property type="entry name" value="A2M_recep"/>
    <property type="match status" value="1"/>
</dbReference>
<accession>A0A8T3CVD5</accession>
<dbReference type="GO" id="GO:0005615">
    <property type="term" value="C:extracellular space"/>
    <property type="evidence" value="ECO:0007669"/>
    <property type="project" value="InterPro"/>
</dbReference>
<dbReference type="FunFam" id="2.60.40.1930:FF:000008">
    <property type="entry name" value="Complement C3"/>
    <property type="match status" value="1"/>
</dbReference>
<dbReference type="Pfam" id="PF17789">
    <property type="entry name" value="MG4"/>
    <property type="match status" value="1"/>
</dbReference>
<dbReference type="FunFam" id="2.20.130.20:FF:000001">
    <property type="entry name" value="Complement C3"/>
    <property type="match status" value="1"/>
</dbReference>
<dbReference type="InterPro" id="IPR011626">
    <property type="entry name" value="Alpha-macroglobulin_TED"/>
</dbReference>
<dbReference type="Proteomes" id="UP000829720">
    <property type="component" value="Unassembled WGS sequence"/>
</dbReference>
<dbReference type="InterPro" id="IPR009048">
    <property type="entry name" value="A-macroglobulin_rcpt-bd"/>
</dbReference>
<organism evidence="6 7">
    <name type="scientific">Albula goreensis</name>
    <dbReference type="NCBI Taxonomy" id="1534307"/>
    <lineage>
        <taxon>Eukaryota</taxon>
        <taxon>Metazoa</taxon>
        <taxon>Chordata</taxon>
        <taxon>Craniata</taxon>
        <taxon>Vertebrata</taxon>
        <taxon>Euteleostomi</taxon>
        <taxon>Actinopterygii</taxon>
        <taxon>Neopterygii</taxon>
        <taxon>Teleostei</taxon>
        <taxon>Albuliformes</taxon>
        <taxon>Albulidae</taxon>
        <taxon>Albula</taxon>
    </lineage>
</organism>
<dbReference type="Gene3D" id="6.20.50.160">
    <property type="match status" value="1"/>
</dbReference>
<dbReference type="InterPro" id="IPR040839">
    <property type="entry name" value="MG4"/>
</dbReference>
<evidence type="ECO:0000256" key="3">
    <source>
        <dbReference type="ARBA" id="ARBA00023157"/>
    </source>
</evidence>
<keyword evidence="3" id="KW-1015">Disulfide bond</keyword>
<keyword evidence="2" id="KW-0964">Secreted</keyword>
<evidence type="ECO:0000259" key="5">
    <source>
        <dbReference type="PROSITE" id="PS50189"/>
    </source>
</evidence>
<dbReference type="SMART" id="SM00643">
    <property type="entry name" value="C345C"/>
    <property type="match status" value="1"/>
</dbReference>
<dbReference type="InterPro" id="IPR013783">
    <property type="entry name" value="Ig-like_fold"/>
</dbReference>
<dbReference type="InterPro" id="IPR036595">
    <property type="entry name" value="A-macroglobulin_rcpt-bd_sf"/>
</dbReference>
<evidence type="ECO:0000313" key="6">
    <source>
        <dbReference type="EMBL" id="KAI1886575.1"/>
    </source>
</evidence>
<dbReference type="Gene3D" id="1.50.10.20">
    <property type="match status" value="1"/>
</dbReference>
<protein>
    <recommendedName>
        <fullName evidence="5">NTR domain-containing protein</fullName>
    </recommendedName>
</protein>
<dbReference type="Pfam" id="PF07678">
    <property type="entry name" value="TED_complement"/>
    <property type="match status" value="1"/>
</dbReference>
<dbReference type="InterPro" id="IPR001599">
    <property type="entry name" value="Macroglobln_a2"/>
</dbReference>
<dbReference type="InterPro" id="IPR050473">
    <property type="entry name" value="A2M/Complement_sys"/>
</dbReference>
<dbReference type="OrthoDB" id="6359008at2759"/>